<name>A0A9Q2NRR2_9RHOB</name>
<evidence type="ECO:0000256" key="6">
    <source>
        <dbReference type="SAM" id="SignalP"/>
    </source>
</evidence>
<evidence type="ECO:0000256" key="3">
    <source>
        <dbReference type="ARBA" id="ARBA00022729"/>
    </source>
</evidence>
<dbReference type="EMBL" id="JAFBXF010000005">
    <property type="protein sequence ID" value="MBM2417324.1"/>
    <property type="molecule type" value="Genomic_DNA"/>
</dbReference>
<dbReference type="Proteomes" id="UP000755667">
    <property type="component" value="Unassembled WGS sequence"/>
</dbReference>
<keyword evidence="5" id="KW-0998">Cell outer membrane</keyword>
<dbReference type="Proteomes" id="UP000809440">
    <property type="component" value="Unassembled WGS sequence"/>
</dbReference>
<accession>A0A9Q2NRR2</accession>
<organism evidence="7 9">
    <name type="scientific">Marivita cryptomonadis</name>
    <dbReference type="NCBI Taxonomy" id="505252"/>
    <lineage>
        <taxon>Bacteria</taxon>
        <taxon>Pseudomonadati</taxon>
        <taxon>Pseudomonadota</taxon>
        <taxon>Alphaproteobacteria</taxon>
        <taxon>Rhodobacterales</taxon>
        <taxon>Roseobacteraceae</taxon>
        <taxon>Marivita</taxon>
    </lineage>
</organism>
<feature type="signal peptide" evidence="6">
    <location>
        <begin position="1"/>
        <end position="21"/>
    </location>
</feature>
<dbReference type="GeneID" id="62639666"/>
<comment type="caution">
    <text evidence="7">The sequence shown here is derived from an EMBL/GenBank/DDBJ whole genome shotgun (WGS) entry which is preliminary data.</text>
</comment>
<evidence type="ECO:0000256" key="1">
    <source>
        <dbReference type="ARBA" id="ARBA00004442"/>
    </source>
</evidence>
<dbReference type="EMBL" id="JAFBXE010000005">
    <property type="protein sequence ID" value="MBM2412439.1"/>
    <property type="molecule type" value="Genomic_DNA"/>
</dbReference>
<gene>
    <name evidence="7" type="ORF">JQX41_09025</name>
    <name evidence="8" type="ORF">JQX48_10110</name>
</gene>
<evidence type="ECO:0000313" key="7">
    <source>
        <dbReference type="EMBL" id="MBM2412439.1"/>
    </source>
</evidence>
<dbReference type="GO" id="GO:0009279">
    <property type="term" value="C:cell outer membrane"/>
    <property type="evidence" value="ECO:0007669"/>
    <property type="project" value="UniProtKB-SubCell"/>
</dbReference>
<evidence type="ECO:0000313" key="10">
    <source>
        <dbReference type="Proteomes" id="UP000809440"/>
    </source>
</evidence>
<evidence type="ECO:0000256" key="5">
    <source>
        <dbReference type="ARBA" id="ARBA00023237"/>
    </source>
</evidence>
<dbReference type="InterPro" id="IPR010583">
    <property type="entry name" value="MipA"/>
</dbReference>
<dbReference type="Pfam" id="PF06629">
    <property type="entry name" value="MipA"/>
    <property type="match status" value="1"/>
</dbReference>
<keyword evidence="10" id="KW-1185">Reference proteome</keyword>
<sequence length="273" mass="29034">MLIRLATVSSLALGIAAPALAAGPEQTATQPDVMVAAPAPAKPKLMFTLRGGVASNPEYFGSDENAIGADLGFSFNYLSLRNGRTFGNPDPWADSMGLTFGGSFRFIEERKTDDFNELAGLNDIDAAAELGVSMRYGTEHFAAFGEVRRGFGGHEGWVGEVGADAILRPTDRLRLSMGPRLFFGDDAYSDTYFGITAAESSAALPAYDPDGGMVSAGVEFGARYQINDVWGLEGAVTWEKFTDDAADSPIVQQGSDEQWGVRFGVTRVFSIGG</sequence>
<dbReference type="AlphaFoldDB" id="A0A9Q2NRR2"/>
<reference evidence="7 10" key="1">
    <citation type="submission" date="2021-01" db="EMBL/GenBank/DDBJ databases">
        <title>Diatom-associated Roseobacters Show Island Model of Population Structure.</title>
        <authorList>
            <person name="Qu L."/>
            <person name="Feng X."/>
            <person name="Chen Y."/>
            <person name="Li L."/>
            <person name="Wang X."/>
            <person name="Hu Z."/>
            <person name="Wang H."/>
            <person name="Luo H."/>
        </authorList>
    </citation>
    <scope>NUCLEOTIDE SEQUENCE</scope>
    <source>
        <strain evidence="8 10">CC28-63</strain>
        <strain evidence="7">CC28-69</strain>
    </source>
</reference>
<evidence type="ECO:0000313" key="9">
    <source>
        <dbReference type="Proteomes" id="UP000755667"/>
    </source>
</evidence>
<feature type="chain" id="PRO_5040500810" evidence="6">
    <location>
        <begin position="22"/>
        <end position="273"/>
    </location>
</feature>
<protein>
    <submittedName>
        <fullName evidence="7">MipA/OmpV family protein</fullName>
    </submittedName>
</protein>
<dbReference type="OrthoDB" id="5462484at2"/>
<evidence type="ECO:0000256" key="4">
    <source>
        <dbReference type="ARBA" id="ARBA00023136"/>
    </source>
</evidence>
<proteinExistence type="inferred from homology"/>
<dbReference type="RefSeq" id="WP_085627949.1">
    <property type="nucleotide sequence ID" value="NZ_JAFBWU010000005.1"/>
</dbReference>
<evidence type="ECO:0000256" key="2">
    <source>
        <dbReference type="ARBA" id="ARBA00005722"/>
    </source>
</evidence>
<dbReference type="PANTHER" id="PTHR38776">
    <property type="entry name" value="MLTA-INTERACTING PROTEIN-RELATED"/>
    <property type="match status" value="1"/>
</dbReference>
<keyword evidence="3 6" id="KW-0732">Signal</keyword>
<comment type="similarity">
    <text evidence="2">Belongs to the MipA/OmpV family.</text>
</comment>
<evidence type="ECO:0000313" key="8">
    <source>
        <dbReference type="EMBL" id="MBM2417324.1"/>
    </source>
</evidence>
<dbReference type="PANTHER" id="PTHR38776:SF1">
    <property type="entry name" value="MLTA-INTERACTING PROTEIN-RELATED"/>
    <property type="match status" value="1"/>
</dbReference>
<comment type="subcellular location">
    <subcellularLocation>
        <location evidence="1">Cell outer membrane</location>
    </subcellularLocation>
</comment>
<keyword evidence="4" id="KW-0472">Membrane</keyword>